<dbReference type="OrthoDB" id="6311790at2"/>
<dbReference type="EMBL" id="UHJA01000001">
    <property type="protein sequence ID" value="SUP76825.1"/>
    <property type="molecule type" value="Genomic_DNA"/>
</dbReference>
<reference evidence="5 6" key="1">
    <citation type="submission" date="2018-06" db="EMBL/GenBank/DDBJ databases">
        <authorList>
            <consortium name="Pathogen Informatics"/>
            <person name="Doyle S."/>
        </authorList>
    </citation>
    <scope>NUCLEOTIDE SEQUENCE [LARGE SCALE GENOMIC DNA]</scope>
    <source>
        <strain evidence="5 6">NCTC11470</strain>
    </source>
</reference>
<evidence type="ECO:0000313" key="5">
    <source>
        <dbReference type="EMBL" id="SUP76825.1"/>
    </source>
</evidence>
<dbReference type="InterPro" id="IPR001867">
    <property type="entry name" value="OmpR/PhoB-type_DNA-bd"/>
</dbReference>
<accession>A0A380PT85</accession>
<name>A0A380PT85_YERFR</name>
<keyword evidence="3" id="KW-0472">Membrane</keyword>
<feature type="domain" description="OmpR/PhoB-type" evidence="4">
    <location>
        <begin position="1"/>
        <end position="97"/>
    </location>
</feature>
<dbReference type="PROSITE" id="PS51755">
    <property type="entry name" value="OMPR_PHOB"/>
    <property type="match status" value="1"/>
</dbReference>
<evidence type="ECO:0000256" key="2">
    <source>
        <dbReference type="PROSITE-ProRule" id="PRU01091"/>
    </source>
</evidence>
<organism evidence="5 6">
    <name type="scientific">Yersinia frederiksenii</name>
    <dbReference type="NCBI Taxonomy" id="29484"/>
    <lineage>
        <taxon>Bacteria</taxon>
        <taxon>Pseudomonadati</taxon>
        <taxon>Pseudomonadota</taxon>
        <taxon>Gammaproteobacteria</taxon>
        <taxon>Enterobacterales</taxon>
        <taxon>Yersiniaceae</taxon>
        <taxon>Yersinia</taxon>
    </lineage>
</organism>
<dbReference type="GeneID" id="57905894"/>
<dbReference type="Proteomes" id="UP000254835">
    <property type="component" value="Unassembled WGS sequence"/>
</dbReference>
<dbReference type="GO" id="GO:0003677">
    <property type="term" value="F:DNA binding"/>
    <property type="evidence" value="ECO:0007669"/>
    <property type="project" value="UniProtKB-UniRule"/>
</dbReference>
<feature type="DNA-binding region" description="OmpR/PhoB-type" evidence="2">
    <location>
        <begin position="1"/>
        <end position="97"/>
    </location>
</feature>
<evidence type="ECO:0000256" key="1">
    <source>
        <dbReference type="ARBA" id="ARBA00023125"/>
    </source>
</evidence>
<dbReference type="Gene3D" id="1.10.10.10">
    <property type="entry name" value="Winged helix-like DNA-binding domain superfamily/Winged helix DNA-binding domain"/>
    <property type="match status" value="1"/>
</dbReference>
<dbReference type="CDD" id="cd00383">
    <property type="entry name" value="trans_reg_C"/>
    <property type="match status" value="1"/>
</dbReference>
<dbReference type="InterPro" id="IPR036388">
    <property type="entry name" value="WH-like_DNA-bd_sf"/>
</dbReference>
<dbReference type="SUPFAM" id="SSF46894">
    <property type="entry name" value="C-terminal effector domain of the bipartite response regulators"/>
    <property type="match status" value="1"/>
</dbReference>
<keyword evidence="1 2" id="KW-0238">DNA-binding</keyword>
<keyword evidence="3" id="KW-1133">Transmembrane helix</keyword>
<dbReference type="AlphaFoldDB" id="A0A380PT85"/>
<protein>
    <submittedName>
        <fullName evidence="5">Putative regulatory membrane protein</fullName>
    </submittedName>
</protein>
<dbReference type="GO" id="GO:0000160">
    <property type="term" value="P:phosphorelay signal transduction system"/>
    <property type="evidence" value="ECO:0007669"/>
    <property type="project" value="InterPro"/>
</dbReference>
<keyword evidence="3" id="KW-0812">Transmembrane</keyword>
<dbReference type="InterPro" id="IPR016032">
    <property type="entry name" value="Sig_transdc_resp-reg_C-effctor"/>
</dbReference>
<evidence type="ECO:0000256" key="3">
    <source>
        <dbReference type="SAM" id="Phobius"/>
    </source>
</evidence>
<dbReference type="RefSeq" id="WP_004706753.1">
    <property type="nucleotide sequence ID" value="NZ_CP023964.1"/>
</dbReference>
<evidence type="ECO:0000313" key="6">
    <source>
        <dbReference type="Proteomes" id="UP000254835"/>
    </source>
</evidence>
<proteinExistence type="predicted"/>
<sequence length="219" mass="25187">MDEITIGNIIFFPQKRTINNKGRFVKIRNKESEVLLFLCNNYPAALSREEIEQKVWEGSYVTDNTLTQTISNLRHALDDKGHELVMTIPKKGYCIGIKPKFVLNDPSCNLSLSDESLSDELVNENTILASTSIGLIYKITILSLFFIFLFFSFKITSCYYQVRIIDTGMLPILVNLDKTSDKDFLSIYNKPPYVFLKKQKNEEYTVCKYKMGGLTCEKK</sequence>
<dbReference type="SMART" id="SM00862">
    <property type="entry name" value="Trans_reg_C"/>
    <property type="match status" value="1"/>
</dbReference>
<feature type="transmembrane region" description="Helical" evidence="3">
    <location>
        <begin position="135"/>
        <end position="153"/>
    </location>
</feature>
<gene>
    <name evidence="5" type="primary">cadC</name>
    <name evidence="5" type="ORF">NCTC11470_01880</name>
</gene>
<dbReference type="GO" id="GO:0006355">
    <property type="term" value="P:regulation of DNA-templated transcription"/>
    <property type="evidence" value="ECO:0007669"/>
    <property type="project" value="InterPro"/>
</dbReference>
<evidence type="ECO:0000259" key="4">
    <source>
        <dbReference type="PROSITE" id="PS51755"/>
    </source>
</evidence>
<dbReference type="Pfam" id="PF00486">
    <property type="entry name" value="Trans_reg_C"/>
    <property type="match status" value="1"/>
</dbReference>